<organism evidence="2 3">
    <name type="scientific">Ephemerocybe angulata</name>
    <dbReference type="NCBI Taxonomy" id="980116"/>
    <lineage>
        <taxon>Eukaryota</taxon>
        <taxon>Fungi</taxon>
        <taxon>Dikarya</taxon>
        <taxon>Basidiomycota</taxon>
        <taxon>Agaricomycotina</taxon>
        <taxon>Agaricomycetes</taxon>
        <taxon>Agaricomycetidae</taxon>
        <taxon>Agaricales</taxon>
        <taxon>Agaricineae</taxon>
        <taxon>Psathyrellaceae</taxon>
        <taxon>Ephemerocybe</taxon>
    </lineage>
</organism>
<feature type="region of interest" description="Disordered" evidence="1">
    <location>
        <begin position="118"/>
        <end position="189"/>
    </location>
</feature>
<reference evidence="2 3" key="1">
    <citation type="submission" date="2020-07" db="EMBL/GenBank/DDBJ databases">
        <title>Comparative genomics of pyrophilous fungi reveals a link between fire events and developmental genes.</title>
        <authorList>
            <consortium name="DOE Joint Genome Institute"/>
            <person name="Steindorff A.S."/>
            <person name="Carver A."/>
            <person name="Calhoun S."/>
            <person name="Stillman K."/>
            <person name="Liu H."/>
            <person name="Lipzen A."/>
            <person name="Pangilinan J."/>
            <person name="Labutti K."/>
            <person name="Bruns T.D."/>
            <person name="Grigoriev I.V."/>
        </authorList>
    </citation>
    <scope>NUCLEOTIDE SEQUENCE [LARGE SCALE GENOMIC DNA]</scope>
    <source>
        <strain evidence="2 3">CBS 144469</strain>
    </source>
</reference>
<feature type="compositionally biased region" description="Low complexity" evidence="1">
    <location>
        <begin position="36"/>
        <end position="54"/>
    </location>
</feature>
<keyword evidence="3" id="KW-1185">Reference proteome</keyword>
<evidence type="ECO:0000256" key="1">
    <source>
        <dbReference type="SAM" id="MobiDB-lite"/>
    </source>
</evidence>
<dbReference type="Proteomes" id="UP000521943">
    <property type="component" value="Unassembled WGS sequence"/>
</dbReference>
<comment type="caution">
    <text evidence="2">The sequence shown here is derived from an EMBL/GenBank/DDBJ whole genome shotgun (WGS) entry which is preliminary data.</text>
</comment>
<feature type="region of interest" description="Disordered" evidence="1">
    <location>
        <begin position="30"/>
        <end position="82"/>
    </location>
</feature>
<name>A0A8H6HCF0_9AGAR</name>
<dbReference type="AlphaFoldDB" id="A0A8H6HCF0"/>
<evidence type="ECO:0000313" key="2">
    <source>
        <dbReference type="EMBL" id="KAF6744474.1"/>
    </source>
</evidence>
<protein>
    <submittedName>
        <fullName evidence="2">Uncharacterized protein</fullName>
    </submittedName>
</protein>
<dbReference type="EMBL" id="JACGCI010000120">
    <property type="protein sequence ID" value="KAF6744474.1"/>
    <property type="molecule type" value="Genomic_DNA"/>
</dbReference>
<evidence type="ECO:0000313" key="3">
    <source>
        <dbReference type="Proteomes" id="UP000521943"/>
    </source>
</evidence>
<proteinExistence type="predicted"/>
<gene>
    <name evidence="2" type="ORF">DFP72DRAFT_1052003</name>
</gene>
<accession>A0A8H6HCF0</accession>
<sequence>MVAAVVQLWKIPMAGRDDVIVVVHPRRPSAARRLSETPSSHSSTTPSISTYTSTLESRGRGHAGMVEHGVGAPGREQERRGQDVEDGAWYMVLVVVIILGTFGDFLLGNDECILQSPDYAGTPERSPLQTSNGPSFHRPSSACPRPSRKPTVAVPPPPSPPPSSLHRSHPGMQPKYHATHTKTPKRTSIPTVTHAPIHTLQARAPEASGGPVRQHQNHWRLSEFNFLRNNLLEISSIGGRSVHSHEGG</sequence>
<feature type="compositionally biased region" description="Pro residues" evidence="1">
    <location>
        <begin position="153"/>
        <end position="163"/>
    </location>
</feature>